<evidence type="ECO:0000256" key="1">
    <source>
        <dbReference type="ARBA" id="ARBA00009981"/>
    </source>
</evidence>
<gene>
    <name evidence="2" type="ORF">AVR91_0204340</name>
</gene>
<dbReference type="AlphaFoldDB" id="A0A1W2M231"/>
<dbReference type="EMBL" id="LQMT02000006">
    <property type="protein sequence ID" value="ONF73965.1"/>
    <property type="molecule type" value="Genomic_DNA"/>
</dbReference>
<evidence type="ECO:0000313" key="3">
    <source>
        <dbReference type="Proteomes" id="UP000076660"/>
    </source>
</evidence>
<dbReference type="SUPFAM" id="SSF143120">
    <property type="entry name" value="YefM-like"/>
    <property type="match status" value="1"/>
</dbReference>
<sequence>MQLAAAVRRWGQPVGVEQARGEWSQLVGAAEGRDDAKPTATLLTCGDGQQLAWAVLVPLAELYEPQTWLQVVPVSKARAELGDHVRAVQSGSPRILERHHRAVAALMCADRVITAAPGEYLDVEELIRAGATVTLTHDPGTPHSNDPAFPDPGEPEFVLARATDPTGGLIGEGTGDTVADAFANLRRKSTEPPVQYSTESPPF</sequence>
<proteinExistence type="inferred from homology"/>
<organism evidence="2 3">
    <name type="scientific">Amycolatopsis keratiniphila subsp. keratiniphila</name>
    <dbReference type="NCBI Taxonomy" id="227715"/>
    <lineage>
        <taxon>Bacteria</taxon>
        <taxon>Bacillati</taxon>
        <taxon>Actinomycetota</taxon>
        <taxon>Actinomycetes</taxon>
        <taxon>Pseudonocardiales</taxon>
        <taxon>Pseudonocardiaceae</taxon>
        <taxon>Amycolatopsis</taxon>
        <taxon>Amycolatopsis japonica group</taxon>
    </lineage>
</organism>
<comment type="caution">
    <text evidence="2">The sequence shown here is derived from an EMBL/GenBank/DDBJ whole genome shotgun (WGS) entry which is preliminary data.</text>
</comment>
<evidence type="ECO:0000313" key="2">
    <source>
        <dbReference type="EMBL" id="ONF73965.1"/>
    </source>
</evidence>
<name>A0A1W2M231_9PSEU</name>
<dbReference type="InterPro" id="IPR036165">
    <property type="entry name" value="YefM-like_sf"/>
</dbReference>
<dbReference type="Proteomes" id="UP000076660">
    <property type="component" value="Unassembled WGS sequence"/>
</dbReference>
<reference evidence="2 3" key="1">
    <citation type="submission" date="2016-12" db="EMBL/GenBank/DDBJ databases">
        <title>Amycolatopsis keratiniphila subsp. keratiniphila genome sequencing and assembly.</title>
        <authorList>
            <person name="Mayilraj S."/>
            <person name="Kaur N."/>
        </authorList>
    </citation>
    <scope>NUCLEOTIDE SEQUENCE [LARGE SCALE GENOMIC DNA]</scope>
    <source>
        <strain evidence="2 3">DSM 44409</strain>
    </source>
</reference>
<protein>
    <submittedName>
        <fullName evidence="2">Uncharacterized protein</fullName>
    </submittedName>
</protein>
<comment type="similarity">
    <text evidence="1">Belongs to the phD/YefM antitoxin family.</text>
</comment>
<accession>A0A1W2M231</accession>